<dbReference type="PANTHER" id="PTHR10352">
    <property type="entry name" value="EUKARYOTIC TRANSLATION INITIATION FACTOR 3 SUBUNIT G"/>
    <property type="match status" value="1"/>
</dbReference>
<evidence type="ECO:0000259" key="7">
    <source>
        <dbReference type="PROSITE" id="PS50102"/>
    </source>
</evidence>
<gene>
    <name evidence="9" type="ORF">OHK93_008524</name>
</gene>
<dbReference type="Pfam" id="PF04818">
    <property type="entry name" value="CID"/>
    <property type="match status" value="1"/>
</dbReference>
<evidence type="ECO:0000259" key="8">
    <source>
        <dbReference type="PROSITE" id="PS51391"/>
    </source>
</evidence>
<comment type="caution">
    <text evidence="9">The sequence shown here is derived from an EMBL/GenBank/DDBJ whole genome shotgun (WGS) entry which is preliminary data.</text>
</comment>
<dbReference type="GO" id="GO:0005634">
    <property type="term" value="C:nucleus"/>
    <property type="evidence" value="ECO:0007669"/>
    <property type="project" value="UniProtKB-SubCell"/>
</dbReference>
<evidence type="ECO:0000256" key="4">
    <source>
        <dbReference type="ARBA" id="ARBA00023242"/>
    </source>
</evidence>
<dbReference type="GO" id="GO:0006369">
    <property type="term" value="P:termination of RNA polymerase II transcription"/>
    <property type="evidence" value="ECO:0007669"/>
    <property type="project" value="UniProtKB-ARBA"/>
</dbReference>
<dbReference type="InterPro" id="IPR008942">
    <property type="entry name" value="ENTH_VHS"/>
</dbReference>
<feature type="region of interest" description="Disordered" evidence="6">
    <location>
        <begin position="155"/>
        <end position="197"/>
    </location>
</feature>
<dbReference type="EMBL" id="JAPUFD010000009">
    <property type="protein sequence ID" value="MDI1489246.1"/>
    <property type="molecule type" value="Genomic_DNA"/>
</dbReference>
<feature type="compositionally biased region" description="Low complexity" evidence="6">
    <location>
        <begin position="667"/>
        <end position="710"/>
    </location>
</feature>
<dbReference type="FunFam" id="3.30.70.330:FF:000397">
    <property type="entry name" value="RNA binding protein Nrd1"/>
    <property type="match status" value="1"/>
</dbReference>
<keyword evidence="10" id="KW-1185">Reference proteome</keyword>
<keyword evidence="2" id="KW-0597">Phosphoprotein</keyword>
<reference evidence="9" key="1">
    <citation type="journal article" date="2023" name="Genome Biol. Evol.">
        <title>First Whole Genome Sequence and Flow Cytometry Genome Size Data for the Lichen-Forming Fungus Ramalina farinacea (Ascomycota).</title>
        <authorList>
            <person name="Llewellyn T."/>
            <person name="Mian S."/>
            <person name="Hill R."/>
            <person name="Leitch I.J."/>
            <person name="Gaya E."/>
        </authorList>
    </citation>
    <scope>NUCLEOTIDE SEQUENCE</scope>
    <source>
        <strain evidence="9">LIQ254RAFAR</strain>
    </source>
</reference>
<dbReference type="SMART" id="SM00360">
    <property type="entry name" value="RRM"/>
    <property type="match status" value="1"/>
</dbReference>
<evidence type="ECO:0000256" key="2">
    <source>
        <dbReference type="ARBA" id="ARBA00022553"/>
    </source>
</evidence>
<feature type="region of interest" description="Disordered" evidence="6">
    <location>
        <begin position="600"/>
        <end position="716"/>
    </location>
</feature>
<evidence type="ECO:0000256" key="6">
    <source>
        <dbReference type="SAM" id="MobiDB-lite"/>
    </source>
</evidence>
<dbReference type="InterPro" id="IPR006569">
    <property type="entry name" value="CID_dom"/>
</dbReference>
<evidence type="ECO:0000256" key="3">
    <source>
        <dbReference type="ARBA" id="ARBA00022884"/>
    </source>
</evidence>
<dbReference type="Pfam" id="PF21380">
    <property type="entry name" value="Nrd1-Seb1_dom2"/>
    <property type="match status" value="1"/>
</dbReference>
<feature type="region of interest" description="Disordered" evidence="6">
    <location>
        <begin position="350"/>
        <end position="453"/>
    </location>
</feature>
<accession>A0AA43QML1</accession>
<dbReference type="PROSITE" id="PS51391">
    <property type="entry name" value="CID"/>
    <property type="match status" value="1"/>
</dbReference>
<dbReference type="Gene3D" id="3.30.70.330">
    <property type="match status" value="1"/>
</dbReference>
<feature type="compositionally biased region" description="Polar residues" evidence="6">
    <location>
        <begin position="219"/>
        <end position="234"/>
    </location>
</feature>
<evidence type="ECO:0008006" key="11">
    <source>
        <dbReference type="Google" id="ProtNLM"/>
    </source>
</evidence>
<dbReference type="Pfam" id="PF00076">
    <property type="entry name" value="RRM_1"/>
    <property type="match status" value="1"/>
</dbReference>
<keyword evidence="4" id="KW-0539">Nucleus</keyword>
<dbReference type="GO" id="GO:0031126">
    <property type="term" value="P:sno(s)RNA 3'-end processing"/>
    <property type="evidence" value="ECO:0007669"/>
    <property type="project" value="UniProtKB-ARBA"/>
</dbReference>
<feature type="compositionally biased region" description="Basic and acidic residues" evidence="6">
    <location>
        <begin position="424"/>
        <end position="439"/>
    </location>
</feature>
<protein>
    <recommendedName>
        <fullName evidence="11">RNA binding protein Nrd1</fullName>
    </recommendedName>
</protein>
<name>A0AA43QML1_9LECA</name>
<dbReference type="FunFam" id="1.25.40.90:FF:000026">
    <property type="entry name" value="RNA binding protein Nrd1"/>
    <property type="match status" value="1"/>
</dbReference>
<dbReference type="InterPro" id="IPR035979">
    <property type="entry name" value="RBD_domain_sf"/>
</dbReference>
<dbReference type="GO" id="GO:0010629">
    <property type="term" value="P:negative regulation of gene expression"/>
    <property type="evidence" value="ECO:0007669"/>
    <property type="project" value="UniProtKB-ARBA"/>
</dbReference>
<proteinExistence type="predicted"/>
<dbReference type="InterPro" id="IPR000504">
    <property type="entry name" value="RRM_dom"/>
</dbReference>
<feature type="compositionally biased region" description="Basic and acidic residues" evidence="6">
    <location>
        <begin position="632"/>
        <end position="642"/>
    </location>
</feature>
<comment type="subcellular location">
    <subcellularLocation>
        <location evidence="1">Nucleus</location>
    </subcellularLocation>
</comment>
<dbReference type="SUPFAM" id="SSF54928">
    <property type="entry name" value="RNA-binding domain, RBD"/>
    <property type="match status" value="1"/>
</dbReference>
<dbReference type="SMART" id="SM00582">
    <property type="entry name" value="RPR"/>
    <property type="match status" value="1"/>
</dbReference>
<evidence type="ECO:0000256" key="5">
    <source>
        <dbReference type="PROSITE-ProRule" id="PRU00176"/>
    </source>
</evidence>
<dbReference type="CDD" id="cd16984">
    <property type="entry name" value="CID_Nrd1_like"/>
    <property type="match status" value="1"/>
</dbReference>
<dbReference type="SUPFAM" id="SSF48464">
    <property type="entry name" value="ENTH/VHS domain"/>
    <property type="match status" value="1"/>
</dbReference>
<dbReference type="InterPro" id="IPR012677">
    <property type="entry name" value="Nucleotide-bd_a/b_plait_sf"/>
</dbReference>
<feature type="compositionally biased region" description="Gly residues" evidence="6">
    <location>
        <begin position="611"/>
        <end position="620"/>
    </location>
</feature>
<keyword evidence="3 5" id="KW-0694">RNA-binding</keyword>
<dbReference type="Proteomes" id="UP001161017">
    <property type="component" value="Unassembled WGS sequence"/>
</dbReference>
<dbReference type="GO" id="GO:0031124">
    <property type="term" value="P:mRNA 3'-end processing"/>
    <property type="evidence" value="ECO:0007669"/>
    <property type="project" value="UniProtKB-ARBA"/>
</dbReference>
<feature type="domain" description="RRM" evidence="7">
    <location>
        <begin position="466"/>
        <end position="536"/>
    </location>
</feature>
<dbReference type="InterPro" id="IPR048892">
    <property type="entry name" value="Nrd1_Seb1_dom2"/>
</dbReference>
<organism evidence="9 10">
    <name type="scientific">Ramalina farinacea</name>
    <dbReference type="NCBI Taxonomy" id="258253"/>
    <lineage>
        <taxon>Eukaryota</taxon>
        <taxon>Fungi</taxon>
        <taxon>Dikarya</taxon>
        <taxon>Ascomycota</taxon>
        <taxon>Pezizomycotina</taxon>
        <taxon>Lecanoromycetes</taxon>
        <taxon>OSLEUM clade</taxon>
        <taxon>Lecanoromycetidae</taxon>
        <taxon>Lecanorales</taxon>
        <taxon>Lecanorineae</taxon>
        <taxon>Ramalinaceae</taxon>
        <taxon>Ramalina</taxon>
    </lineage>
</organism>
<dbReference type="GO" id="GO:0003723">
    <property type="term" value="F:RNA binding"/>
    <property type="evidence" value="ECO:0007669"/>
    <property type="project" value="UniProtKB-UniRule"/>
</dbReference>
<dbReference type="GO" id="GO:0032991">
    <property type="term" value="C:protein-containing complex"/>
    <property type="evidence" value="ECO:0007669"/>
    <property type="project" value="UniProtKB-ARBA"/>
</dbReference>
<feature type="compositionally biased region" description="Gly residues" evidence="6">
    <location>
        <begin position="654"/>
        <end position="666"/>
    </location>
</feature>
<feature type="region of interest" description="Disordered" evidence="6">
    <location>
        <begin position="209"/>
        <end position="236"/>
    </location>
</feature>
<dbReference type="Gene3D" id="1.25.40.90">
    <property type="match status" value="1"/>
</dbReference>
<dbReference type="PROSITE" id="PS50102">
    <property type="entry name" value="RRM"/>
    <property type="match status" value="1"/>
</dbReference>
<evidence type="ECO:0000313" key="9">
    <source>
        <dbReference type="EMBL" id="MDI1489246.1"/>
    </source>
</evidence>
<sequence length="716" mass="77475">MSTPVAELDATLQSMLHLKPPGVTGSKITSLTSLCNANIQSETVLIQRIYTHFKKAPSTHKLGVLYVVDSVTRAWVEQARKAGQAIGPNENPLDGTYAAGHKRVTELLPSFMNDIIATCPDDQKARITKLIDIWERSGTFQPDLMAMCRDKVKAEEAKSRSKMARTTTPTGSPPKDFIPLNDNTNVAPPAPQPPQDTSSILQALASMARPNPVDPSKPPQASDSNFPTSQNLYGQTMPAPVNQAASAPPFAQAMGGPNIPTGGNMFGGMSNPPNFSQPPQGGLMNMQVNPNPQPQNVALPQDQILQVQFLQLLHAQGVPQEQWATALQALTAANLGNAGNAAGQQQIQNQNQYGGNSSRDRPGAGDQYNRRSSPTRYRRSRSRSPSGYDRRREASPRRRRDSPSYGSYGRGNDRGGIANQYRQRSPDRRRRSDSPRGRDPTLPPPGPKFLEFDKTLPPDHFRVLSRTLFVGGVTSSEDRLRSIFDKFGTVQTCIVNVDKRHAFVKMLTRDDAVRAKEGMERYRSQEMQLRTRWGVGFGPRDCSDYSTGISIIPIGRLTDADRKWILTAEYGGTGGKPLEGGMVVEEPDIEIGAGVSSKAISRRMVTDRGGQKGPISGGGRDNARDGPQADNYRQRPPWEEQSHSNSSSNRRGSGDGGNMGGTGGGMAANAFPNFPNFPQLPGGFQFPPGFQFPNMPGMPNAGSPAGGQPPASGPGN</sequence>
<dbReference type="AlphaFoldDB" id="A0AA43QML1"/>
<evidence type="ECO:0000256" key="1">
    <source>
        <dbReference type="ARBA" id="ARBA00004123"/>
    </source>
</evidence>
<feature type="domain" description="CID" evidence="8">
    <location>
        <begin position="1"/>
        <end position="156"/>
    </location>
</feature>
<evidence type="ECO:0000313" key="10">
    <source>
        <dbReference type="Proteomes" id="UP001161017"/>
    </source>
</evidence>